<reference evidence="4" key="1">
    <citation type="submission" date="2019-07" db="EMBL/GenBank/DDBJ databases">
        <title>Genomic Encyclopedia of Type Strains, Phase IV (KMG-IV): sequencing the most valuable type-strain genomes for metagenomic binning, comparative biology and taxonomic classification.</title>
        <authorList>
            <person name="Goeker M."/>
        </authorList>
    </citation>
    <scope>NUCLEOTIDE SEQUENCE</scope>
    <source>
        <strain evidence="4">DSM 44596</strain>
    </source>
</reference>
<protein>
    <submittedName>
        <fullName evidence="4">HxlR family transcriptional regulator</fullName>
    </submittedName>
</protein>
<dbReference type="GO" id="GO:0003677">
    <property type="term" value="F:DNA binding"/>
    <property type="evidence" value="ECO:0007669"/>
    <property type="project" value="UniProtKB-KW"/>
</dbReference>
<dbReference type="InterPro" id="IPR036388">
    <property type="entry name" value="WH-like_DNA-bd_sf"/>
</dbReference>
<gene>
    <name evidence="4" type="ORF">FNL38_1184</name>
</gene>
<dbReference type="PANTHER" id="PTHR33204">
    <property type="entry name" value="TRANSCRIPTIONAL REGULATOR, MARR FAMILY"/>
    <property type="match status" value="1"/>
</dbReference>
<organism evidence="4">
    <name type="scientific">Nocardia globerula</name>
    <dbReference type="NCBI Taxonomy" id="1818"/>
    <lineage>
        <taxon>Bacteria</taxon>
        <taxon>Bacillati</taxon>
        <taxon>Actinomycetota</taxon>
        <taxon>Actinomycetes</taxon>
        <taxon>Mycobacteriales</taxon>
        <taxon>Nocardiaceae</taxon>
        <taxon>Nocardia</taxon>
    </lineage>
</organism>
<proteinExistence type="predicted"/>
<dbReference type="EMBL" id="VNIQ01000018">
    <property type="protein sequence ID" value="TYQ00518.1"/>
    <property type="molecule type" value="Genomic_DNA"/>
</dbReference>
<evidence type="ECO:0000256" key="3">
    <source>
        <dbReference type="ARBA" id="ARBA00023163"/>
    </source>
</evidence>
<name>A0A652YGX5_NOCGL</name>
<dbReference type="InterPro" id="IPR002577">
    <property type="entry name" value="HTH_HxlR"/>
</dbReference>
<keyword evidence="2" id="KW-0238">DNA-binding</keyword>
<comment type="caution">
    <text evidence="4">The sequence shown here is derived from an EMBL/GenBank/DDBJ whole genome shotgun (WGS) entry which is preliminary data.</text>
</comment>
<dbReference type="InterPro" id="IPR036390">
    <property type="entry name" value="WH_DNA-bd_sf"/>
</dbReference>
<dbReference type="PROSITE" id="PS51118">
    <property type="entry name" value="HTH_HXLR"/>
    <property type="match status" value="1"/>
</dbReference>
<evidence type="ECO:0000256" key="2">
    <source>
        <dbReference type="ARBA" id="ARBA00023125"/>
    </source>
</evidence>
<evidence type="ECO:0000256" key="1">
    <source>
        <dbReference type="ARBA" id="ARBA00023015"/>
    </source>
</evidence>
<dbReference type="Gene3D" id="1.10.10.10">
    <property type="entry name" value="Winged helix-like DNA-binding domain superfamily/Winged helix DNA-binding domain"/>
    <property type="match status" value="1"/>
</dbReference>
<dbReference type="SUPFAM" id="SSF46785">
    <property type="entry name" value="Winged helix' DNA-binding domain"/>
    <property type="match status" value="1"/>
</dbReference>
<keyword evidence="3" id="KW-0804">Transcription</keyword>
<dbReference type="Pfam" id="PF01638">
    <property type="entry name" value="HxlR"/>
    <property type="match status" value="1"/>
</dbReference>
<accession>A0A652YGX5</accession>
<keyword evidence="1" id="KW-0805">Transcription regulation</keyword>
<dbReference type="AlphaFoldDB" id="A0A652YGX5"/>
<dbReference type="PANTHER" id="PTHR33204:SF37">
    <property type="entry name" value="HTH-TYPE TRANSCRIPTIONAL REGULATOR YODB"/>
    <property type="match status" value="1"/>
</dbReference>
<evidence type="ECO:0000313" key="4">
    <source>
        <dbReference type="EMBL" id="TYQ00518.1"/>
    </source>
</evidence>
<sequence length="117" mass="12152">MESKSGTDHQPRVCDAALARAFRFLGKRWNGVILATLLGGPAGFAELKRAVGGISDSVLSDRLTELASAGLVTRTVDAGPPIAVEYQLTVSGQALLPALSELTTWAAENLPAEGCTS</sequence>